<evidence type="ECO:0000256" key="4">
    <source>
        <dbReference type="ARBA" id="ARBA00022679"/>
    </source>
</evidence>
<keyword evidence="4" id="KW-0808">Transferase</keyword>
<dbReference type="Proteomes" id="UP000297635">
    <property type="component" value="Unassembled WGS sequence"/>
</dbReference>
<reference evidence="8 9" key="1">
    <citation type="submission" date="2019-02" db="EMBL/GenBank/DDBJ databases">
        <title>Isolation and identification of novel species under the genus Muribaculum.</title>
        <authorList>
            <person name="Miyake S."/>
            <person name="Ding Y."/>
            <person name="Low A."/>
            <person name="Soh M."/>
            <person name="Seedorf H."/>
        </authorList>
    </citation>
    <scope>NUCLEOTIDE SEQUENCE [LARGE SCALE GENOMIC DNA]</scope>
    <source>
        <strain evidence="8 9">TLL-A3</strain>
    </source>
</reference>
<keyword evidence="9" id="KW-1185">Reference proteome</keyword>
<dbReference type="EMBL" id="SJSA01000002">
    <property type="protein sequence ID" value="TGG36244.1"/>
    <property type="molecule type" value="Genomic_DNA"/>
</dbReference>
<keyword evidence="8" id="KW-0547">Nucleotide-binding</keyword>
<comment type="catalytic activity">
    <reaction evidence="1">
        <text>ATP + protein L-histidine = ADP + protein N-phospho-L-histidine.</text>
        <dbReference type="EC" id="2.7.13.3"/>
    </reaction>
</comment>
<dbReference type="InterPro" id="IPR036890">
    <property type="entry name" value="HATPase_C_sf"/>
</dbReference>
<dbReference type="InterPro" id="IPR003594">
    <property type="entry name" value="HATPase_dom"/>
</dbReference>
<dbReference type="EC" id="2.7.13.3" evidence="2"/>
<comment type="caution">
    <text evidence="8">The sequence shown here is derived from an EMBL/GenBank/DDBJ whole genome shotgun (WGS) entry which is preliminary data.</text>
</comment>
<proteinExistence type="predicted"/>
<evidence type="ECO:0000256" key="3">
    <source>
        <dbReference type="ARBA" id="ARBA00022553"/>
    </source>
</evidence>
<evidence type="ECO:0000313" key="9">
    <source>
        <dbReference type="Proteomes" id="UP000297635"/>
    </source>
</evidence>
<dbReference type="GO" id="GO:0005524">
    <property type="term" value="F:ATP binding"/>
    <property type="evidence" value="ECO:0007669"/>
    <property type="project" value="UniProtKB-KW"/>
</dbReference>
<dbReference type="SMART" id="SM00387">
    <property type="entry name" value="HATPase_c"/>
    <property type="match status" value="1"/>
</dbReference>
<keyword evidence="5" id="KW-0418">Kinase</keyword>
<keyword evidence="8" id="KW-0067">ATP-binding</keyword>
<dbReference type="InterPro" id="IPR050351">
    <property type="entry name" value="BphY/WalK/GraS-like"/>
</dbReference>
<dbReference type="PANTHER" id="PTHR45453:SF1">
    <property type="entry name" value="PHOSPHATE REGULON SENSOR PROTEIN PHOR"/>
    <property type="match status" value="1"/>
</dbReference>
<evidence type="ECO:0000256" key="5">
    <source>
        <dbReference type="ARBA" id="ARBA00022777"/>
    </source>
</evidence>
<dbReference type="GO" id="GO:0000155">
    <property type="term" value="F:phosphorelay sensor kinase activity"/>
    <property type="evidence" value="ECO:0007669"/>
    <property type="project" value="TreeGrafter"/>
</dbReference>
<protein>
    <recommendedName>
        <fullName evidence="2">histidine kinase</fullName>
        <ecNumber evidence="2">2.7.13.3</ecNumber>
    </recommendedName>
</protein>
<accession>A0A4Z0V0L6</accession>
<dbReference type="RefSeq" id="WP_135471987.1">
    <property type="nucleotide sequence ID" value="NZ_CASPHE010000124.1"/>
</dbReference>
<keyword evidence="3" id="KW-0597">Phosphoprotein</keyword>
<dbReference type="SUPFAM" id="SSF55874">
    <property type="entry name" value="ATPase domain of HSP90 chaperone/DNA topoisomerase II/histidine kinase"/>
    <property type="match status" value="1"/>
</dbReference>
<dbReference type="AlphaFoldDB" id="A0A4Z0V0L6"/>
<dbReference type="GO" id="GO:0016036">
    <property type="term" value="P:cellular response to phosphate starvation"/>
    <property type="evidence" value="ECO:0007669"/>
    <property type="project" value="TreeGrafter"/>
</dbReference>
<gene>
    <name evidence="8" type="ORF">EZ315_10240</name>
</gene>
<evidence type="ECO:0000256" key="1">
    <source>
        <dbReference type="ARBA" id="ARBA00000085"/>
    </source>
</evidence>
<evidence type="ECO:0000256" key="6">
    <source>
        <dbReference type="ARBA" id="ARBA00023012"/>
    </source>
</evidence>
<organism evidence="8 9">
    <name type="scientific">Duncaniella freteri</name>
    <dbReference type="NCBI Taxonomy" id="2530391"/>
    <lineage>
        <taxon>Bacteria</taxon>
        <taxon>Pseudomonadati</taxon>
        <taxon>Bacteroidota</taxon>
        <taxon>Bacteroidia</taxon>
        <taxon>Bacteroidales</taxon>
        <taxon>Muribaculaceae</taxon>
        <taxon>Duncaniella</taxon>
    </lineage>
</organism>
<dbReference type="PANTHER" id="PTHR45453">
    <property type="entry name" value="PHOSPHATE REGULON SENSOR PROTEIN PHOR"/>
    <property type="match status" value="1"/>
</dbReference>
<dbReference type="GeneID" id="82150165"/>
<feature type="domain" description="Histidine kinase/HSP90-like ATPase" evidence="7">
    <location>
        <begin position="151"/>
        <end position="273"/>
    </location>
</feature>
<evidence type="ECO:0000259" key="7">
    <source>
        <dbReference type="SMART" id="SM00387"/>
    </source>
</evidence>
<dbReference type="Gene3D" id="3.30.565.10">
    <property type="entry name" value="Histidine kinase-like ATPase, C-terminal domain"/>
    <property type="match status" value="1"/>
</dbReference>
<evidence type="ECO:0000256" key="2">
    <source>
        <dbReference type="ARBA" id="ARBA00012438"/>
    </source>
</evidence>
<dbReference type="GO" id="GO:0004721">
    <property type="term" value="F:phosphoprotein phosphatase activity"/>
    <property type="evidence" value="ECO:0007669"/>
    <property type="project" value="TreeGrafter"/>
</dbReference>
<name>A0A4Z0V0L6_9BACT</name>
<sequence>MGRKINQSFRKLLRHQGQAKSSIVEKSKEDKPDVENLLKQDREVTRDLIHELKAFNERMDSSLNVLLKALEYKDYETIHNTALSIKALEELGTCRMELYEYLISPQSYESMASQGVSIYKEVEKLYKSINGGWSDQARIFKLTGNSYSRFKTKRIISVGLFIIIENAWKYSHPEEPIVIDFKEANSTLELTITNWGPIIEDSEIQQIYQRGYRGSEARKCDEIKGKGLGLDIAKRIFATCDVKFEIIPPNNKNIKMNGVIRYTPFTVKLIFTPMTQSFVVPLN</sequence>
<keyword evidence="6" id="KW-0902">Two-component regulatory system</keyword>
<dbReference type="GO" id="GO:0005886">
    <property type="term" value="C:plasma membrane"/>
    <property type="evidence" value="ECO:0007669"/>
    <property type="project" value="TreeGrafter"/>
</dbReference>
<dbReference type="Pfam" id="PF02518">
    <property type="entry name" value="HATPase_c"/>
    <property type="match status" value="1"/>
</dbReference>
<evidence type="ECO:0000313" key="8">
    <source>
        <dbReference type="EMBL" id="TGG36244.1"/>
    </source>
</evidence>